<dbReference type="SUPFAM" id="SSF50621">
    <property type="entry name" value="Alanine racemase C-terminal domain-like"/>
    <property type="match status" value="1"/>
</dbReference>
<evidence type="ECO:0000313" key="6">
    <source>
        <dbReference type="EMBL" id="SVC46520.1"/>
    </source>
</evidence>
<dbReference type="InterPro" id="IPR022643">
    <property type="entry name" value="De-COase2_C"/>
</dbReference>
<dbReference type="GO" id="GO:0009089">
    <property type="term" value="P:lysine biosynthetic process via diaminopimelate"/>
    <property type="evidence" value="ECO:0007669"/>
    <property type="project" value="InterPro"/>
</dbReference>
<keyword evidence="4" id="KW-0456">Lyase</keyword>
<keyword evidence="3" id="KW-0663">Pyridoxal phosphate</keyword>
<name>A0A382MD13_9ZZZZ</name>
<sequence>ISPGGGFAIGYTIDQPPPPIDDYAKAITSVLRGSDNPLLSIEPGRSISGRAGVALYSVGASKDIPGIRKYVSVDGGMGDNIRPALYGSQYEAVVANRMGANNDDLVSIAGKFCESGDVLLRDIMFPKLEPGDLIAVPASGAYAPAMASNYNLATKPAIVLVKDGKARLIRKRETYADLIRNDLL</sequence>
<dbReference type="PANTHER" id="PTHR43727:SF2">
    <property type="entry name" value="GROUP IV DECARBOXYLASE"/>
    <property type="match status" value="1"/>
</dbReference>
<evidence type="ECO:0000256" key="4">
    <source>
        <dbReference type="ARBA" id="ARBA00023239"/>
    </source>
</evidence>
<protein>
    <recommendedName>
        <fullName evidence="5">Orn/DAP/Arg decarboxylase 2 C-terminal domain-containing protein</fullName>
    </recommendedName>
</protein>
<comment type="cofactor">
    <cofactor evidence="1">
        <name>pyridoxal 5'-phosphate</name>
        <dbReference type="ChEBI" id="CHEBI:597326"/>
    </cofactor>
</comment>
<dbReference type="AlphaFoldDB" id="A0A382MD13"/>
<organism evidence="6">
    <name type="scientific">marine metagenome</name>
    <dbReference type="NCBI Taxonomy" id="408172"/>
    <lineage>
        <taxon>unclassified sequences</taxon>
        <taxon>metagenomes</taxon>
        <taxon>ecological metagenomes</taxon>
    </lineage>
</organism>
<evidence type="ECO:0000256" key="3">
    <source>
        <dbReference type="ARBA" id="ARBA00022898"/>
    </source>
</evidence>
<feature type="non-terminal residue" evidence="6">
    <location>
        <position position="1"/>
    </location>
</feature>
<accession>A0A382MD13</accession>
<feature type="domain" description="Orn/DAP/Arg decarboxylase 2 C-terminal" evidence="5">
    <location>
        <begin position="50"/>
        <end position="140"/>
    </location>
</feature>
<dbReference type="GO" id="GO:0008836">
    <property type="term" value="F:diaminopimelate decarboxylase activity"/>
    <property type="evidence" value="ECO:0007669"/>
    <property type="project" value="InterPro"/>
</dbReference>
<dbReference type="EMBL" id="UINC01092708">
    <property type="protein sequence ID" value="SVC46520.1"/>
    <property type="molecule type" value="Genomic_DNA"/>
</dbReference>
<reference evidence="6" key="1">
    <citation type="submission" date="2018-05" db="EMBL/GenBank/DDBJ databases">
        <authorList>
            <person name="Lanie J.A."/>
            <person name="Ng W.-L."/>
            <person name="Kazmierczak K.M."/>
            <person name="Andrzejewski T.M."/>
            <person name="Davidsen T.M."/>
            <person name="Wayne K.J."/>
            <person name="Tettelin H."/>
            <person name="Glass J.I."/>
            <person name="Rusch D."/>
            <person name="Podicherti R."/>
            <person name="Tsui H.-C.T."/>
            <person name="Winkler M.E."/>
        </authorList>
    </citation>
    <scope>NUCLEOTIDE SEQUENCE</scope>
</reference>
<evidence type="ECO:0000256" key="2">
    <source>
        <dbReference type="ARBA" id="ARBA00022793"/>
    </source>
</evidence>
<keyword evidence="2" id="KW-0210">Decarboxylase</keyword>
<proteinExistence type="predicted"/>
<gene>
    <name evidence="6" type="ORF">METZ01_LOCUS299374</name>
</gene>
<dbReference type="PANTHER" id="PTHR43727">
    <property type="entry name" value="DIAMINOPIMELATE DECARBOXYLASE"/>
    <property type="match status" value="1"/>
</dbReference>
<dbReference type="Pfam" id="PF00278">
    <property type="entry name" value="Orn_DAP_Arg_deC"/>
    <property type="match status" value="1"/>
</dbReference>
<evidence type="ECO:0000259" key="5">
    <source>
        <dbReference type="Pfam" id="PF00278"/>
    </source>
</evidence>
<evidence type="ECO:0000256" key="1">
    <source>
        <dbReference type="ARBA" id="ARBA00001933"/>
    </source>
</evidence>
<dbReference type="InterPro" id="IPR009006">
    <property type="entry name" value="Ala_racemase/Decarboxylase_C"/>
</dbReference>
<dbReference type="InterPro" id="IPR002986">
    <property type="entry name" value="DAP_deCOOHase_LysA"/>
</dbReference>
<dbReference type="PRINTS" id="PR01181">
    <property type="entry name" value="DAPDCRBXLASE"/>
</dbReference>
<dbReference type="InterPro" id="IPR000183">
    <property type="entry name" value="Orn/DAP/Arg_de-COase"/>
</dbReference>
<dbReference type="Gene3D" id="2.40.37.10">
    <property type="entry name" value="Lyase, Ornithine Decarboxylase, Chain A, domain 1"/>
    <property type="match status" value="1"/>
</dbReference>
<dbReference type="PRINTS" id="PR01179">
    <property type="entry name" value="ODADCRBXLASE"/>
</dbReference>